<reference evidence="1 2" key="1">
    <citation type="submission" date="2017-03" db="EMBL/GenBank/DDBJ databases">
        <title>Genome Sequence of Roseovarius mucosus strain SMR3 Isolated from a culture of the Diatom Skeletonema marinoi.</title>
        <authorList>
            <person name="Topel M."/>
            <person name="Pinder M."/>
            <person name="Johansson O.N."/>
            <person name="Kourtchenko O."/>
            <person name="Godhe A."/>
            <person name="Clarke A.K."/>
        </authorList>
    </citation>
    <scope>NUCLEOTIDE SEQUENCE [LARGE SCALE GENOMIC DNA]</scope>
    <source>
        <strain evidence="1 2">SMR3</strain>
    </source>
</reference>
<dbReference type="AlphaFoldDB" id="A0A1V0RTQ7"/>
<keyword evidence="2" id="KW-1185">Reference proteome</keyword>
<evidence type="ECO:0000313" key="2">
    <source>
        <dbReference type="Proteomes" id="UP000192273"/>
    </source>
</evidence>
<dbReference type="InterPro" id="IPR014915">
    <property type="entry name" value="Phage_TLS_TfmB"/>
</dbReference>
<dbReference type="Pfam" id="PF08809">
    <property type="entry name" value="DUF1799"/>
    <property type="match status" value="1"/>
</dbReference>
<name>A0A1V0RTQ7_9RHOB</name>
<protein>
    <submittedName>
        <fullName evidence="1">Uncharacterized protein</fullName>
    </submittedName>
</protein>
<dbReference type="EMBL" id="CP020474">
    <property type="protein sequence ID" value="ARE85002.1"/>
    <property type="molecule type" value="Genomic_DNA"/>
</dbReference>
<gene>
    <name evidence="1" type="ORF">ROSMUCSMR3_03548</name>
</gene>
<dbReference type="RefSeq" id="WP_008280191.1">
    <property type="nucleotide sequence ID" value="NZ_CP020474.1"/>
</dbReference>
<proteinExistence type="predicted"/>
<dbReference type="Proteomes" id="UP000192273">
    <property type="component" value="Chromosome"/>
</dbReference>
<dbReference type="OrthoDB" id="7363705at2"/>
<organism evidence="1 2">
    <name type="scientific">Roseovarius mucosus</name>
    <dbReference type="NCBI Taxonomy" id="215743"/>
    <lineage>
        <taxon>Bacteria</taxon>
        <taxon>Pseudomonadati</taxon>
        <taxon>Pseudomonadota</taxon>
        <taxon>Alphaproteobacteria</taxon>
        <taxon>Rhodobacterales</taxon>
        <taxon>Roseobacteraceae</taxon>
        <taxon>Roseovarius</taxon>
    </lineage>
</organism>
<evidence type="ECO:0000313" key="1">
    <source>
        <dbReference type="EMBL" id="ARE85002.1"/>
    </source>
</evidence>
<dbReference type="KEGG" id="rmm:ROSMUCSMR3_03548"/>
<sequence>MRAFLAVCNQWRTVSAGLAGFRVVGLDYTAARAGLRMSGVRITPELWAEVQVIEGAAVAAMRES</sequence>
<accession>A0A1V0RTQ7</accession>